<proteinExistence type="predicted"/>
<sequence>MVNLDRKVFGDITLKEVIGSEPPLEKFQVYLENQFQLLKQNLDSKNKEQLQTLMDYQIQAQKETNSRPGSMALAQDKIQLLVNYSQKYLDEIKKKL</sequence>
<reference evidence="1 2" key="1">
    <citation type="submission" date="2020-01" db="EMBL/GenBank/DDBJ databases">
        <title>Genomes assembled from Gulf of Kutch pelagic sediment metagenomes.</title>
        <authorList>
            <person name="Chandrashekar M."/>
            <person name="Mahajan M.S."/>
            <person name="Dave K.J."/>
            <person name="Vatsa P."/>
            <person name="Nathani N.M."/>
        </authorList>
    </citation>
    <scope>NUCLEOTIDE SEQUENCE [LARGE SCALE GENOMIC DNA]</scope>
    <source>
        <strain evidence="1">KS3-K002</strain>
    </source>
</reference>
<evidence type="ECO:0000313" key="1">
    <source>
        <dbReference type="EMBL" id="NIR74964.1"/>
    </source>
</evidence>
<gene>
    <name evidence="1" type="ORF">GWO12_07600</name>
</gene>
<dbReference type="EMBL" id="JAACAK010000050">
    <property type="protein sequence ID" value="NIR74964.1"/>
    <property type="molecule type" value="Genomic_DNA"/>
</dbReference>
<dbReference type="AlphaFoldDB" id="A0AAE4Z740"/>
<accession>A0AAE4Z740</accession>
<comment type="caution">
    <text evidence="1">The sequence shown here is derived from an EMBL/GenBank/DDBJ whole genome shotgun (WGS) entry which is preliminary data.</text>
</comment>
<evidence type="ECO:0000313" key="2">
    <source>
        <dbReference type="Proteomes" id="UP000702544"/>
    </source>
</evidence>
<dbReference type="Proteomes" id="UP000702544">
    <property type="component" value="Unassembled WGS sequence"/>
</dbReference>
<organism evidence="1 2">
    <name type="scientific">Candidatus Kutchimonas denitrificans</name>
    <dbReference type="NCBI Taxonomy" id="3056748"/>
    <lineage>
        <taxon>Bacteria</taxon>
        <taxon>Pseudomonadati</taxon>
        <taxon>Gemmatimonadota</taxon>
        <taxon>Gemmatimonadia</taxon>
        <taxon>Candidatus Palauibacterales</taxon>
        <taxon>Candidatus Palauibacteraceae</taxon>
        <taxon>Candidatus Kutchimonas</taxon>
    </lineage>
</organism>
<name>A0AAE4Z740_9BACT</name>
<protein>
    <submittedName>
        <fullName evidence="1">Uncharacterized protein</fullName>
    </submittedName>
</protein>